<dbReference type="EMBL" id="REGN01000185">
    <property type="protein sequence ID" value="RNA43675.1"/>
    <property type="molecule type" value="Genomic_DNA"/>
</dbReference>
<keyword evidence="3" id="KW-1185">Reference proteome</keyword>
<evidence type="ECO:0000313" key="3">
    <source>
        <dbReference type="Proteomes" id="UP000276133"/>
    </source>
</evidence>
<feature type="transmembrane region" description="Helical" evidence="1">
    <location>
        <begin position="61"/>
        <end position="84"/>
    </location>
</feature>
<dbReference type="OrthoDB" id="1936208at2759"/>
<evidence type="ECO:0000256" key="1">
    <source>
        <dbReference type="SAM" id="Phobius"/>
    </source>
</evidence>
<dbReference type="Proteomes" id="UP000276133">
    <property type="component" value="Unassembled WGS sequence"/>
</dbReference>
<accession>A0A3M7T6Q9</accession>
<proteinExistence type="predicted"/>
<evidence type="ECO:0000313" key="2">
    <source>
        <dbReference type="EMBL" id="RNA43675.1"/>
    </source>
</evidence>
<keyword evidence="1" id="KW-0472">Membrane</keyword>
<comment type="caution">
    <text evidence="2">The sequence shown here is derived from an EMBL/GenBank/DDBJ whole genome shotgun (WGS) entry which is preliminary data.</text>
</comment>
<organism evidence="2 3">
    <name type="scientific">Brachionus plicatilis</name>
    <name type="common">Marine rotifer</name>
    <name type="synonym">Brachionus muelleri</name>
    <dbReference type="NCBI Taxonomy" id="10195"/>
    <lineage>
        <taxon>Eukaryota</taxon>
        <taxon>Metazoa</taxon>
        <taxon>Spiralia</taxon>
        <taxon>Gnathifera</taxon>
        <taxon>Rotifera</taxon>
        <taxon>Eurotatoria</taxon>
        <taxon>Monogononta</taxon>
        <taxon>Pseudotrocha</taxon>
        <taxon>Ploima</taxon>
        <taxon>Brachionidae</taxon>
        <taxon>Brachionus</taxon>
    </lineage>
</organism>
<name>A0A3M7T6Q9_BRAPC</name>
<reference evidence="2 3" key="1">
    <citation type="journal article" date="2018" name="Sci. Rep.">
        <title>Genomic signatures of local adaptation to the degree of environmental predictability in rotifers.</title>
        <authorList>
            <person name="Franch-Gras L."/>
            <person name="Hahn C."/>
            <person name="Garcia-Roger E.M."/>
            <person name="Carmona M.J."/>
            <person name="Serra M."/>
            <person name="Gomez A."/>
        </authorList>
    </citation>
    <scope>NUCLEOTIDE SEQUENCE [LARGE SCALE GENOMIC DNA]</scope>
    <source>
        <strain evidence="2">HYR1</strain>
    </source>
</reference>
<keyword evidence="1 2" id="KW-0812">Transmembrane</keyword>
<keyword evidence="1" id="KW-1133">Transmembrane helix</keyword>
<feature type="non-terminal residue" evidence="2">
    <location>
        <position position="1"/>
    </location>
</feature>
<dbReference type="AlphaFoldDB" id="A0A3M7T6Q9"/>
<sequence>AKAETSDSKNSKNQYTYVTSLKSIYSTGKKLKKWLPWHSTLAKIETKYGGSFVSLFELNRWLFIINFVVALLAGSFIIAPQYAYNLDETSNRLDITNNGTNLSETCKNIMIEENNQNRTDFLESSTSNSSIEESILLSKCCYYNYTEYLKKRDENKTTIDVVLDIFQGTVKINSKNLRFYAI</sequence>
<protein>
    <submittedName>
        <fullName evidence="2">Transmembrane channel 7</fullName>
    </submittedName>
</protein>
<gene>
    <name evidence="2" type="ORF">BpHYR1_045938</name>
</gene>